<dbReference type="RefSeq" id="WP_024040163.1">
    <property type="nucleotide sequence ID" value="NZ_BKBC01000072.1"/>
</dbReference>
<name>A0A512TRX5_CLOBU</name>
<dbReference type="SUPFAM" id="SSF55874">
    <property type="entry name" value="ATPase domain of HSP90 chaperone/DNA topoisomerase II/histidine kinase"/>
    <property type="match status" value="1"/>
</dbReference>
<dbReference type="Gene3D" id="3.30.565.10">
    <property type="entry name" value="Histidine kinase-like ATPase, C-terminal domain"/>
    <property type="match status" value="1"/>
</dbReference>
<dbReference type="InterPro" id="IPR003594">
    <property type="entry name" value="HATPase_dom"/>
</dbReference>
<dbReference type="EMBL" id="BKBC01000072">
    <property type="protein sequence ID" value="GEQ23020.1"/>
    <property type="molecule type" value="Genomic_DNA"/>
</dbReference>
<keyword evidence="2" id="KW-0808">Transferase</keyword>
<dbReference type="GO" id="GO:0016301">
    <property type="term" value="F:kinase activity"/>
    <property type="evidence" value="ECO:0007669"/>
    <property type="project" value="UniProtKB-KW"/>
</dbReference>
<sequence length="145" mass="17039">MEWLRKEATLNNLNTMIDFILNNLKKDVMVTEHIDMEIRLLCEEVLMNIISYAYEEDDDTGEMLVGYEYDENNNYVVLKMCDYGVKFNPMEEKDPDLTCDIMERDIGGLGVFLIKKISDFIQYERNKGMNILTIKKHYNSIKGSK</sequence>
<comment type="caution">
    <text evidence="2">The sequence shown here is derived from an EMBL/GenBank/DDBJ whole genome shotgun (WGS) entry which is preliminary data.</text>
</comment>
<dbReference type="AlphaFoldDB" id="A0A512TRX5"/>
<feature type="domain" description="Histidine kinase/HSP90-like ATPase" evidence="1">
    <location>
        <begin position="7"/>
        <end position="136"/>
    </location>
</feature>
<protein>
    <submittedName>
        <fullName evidence="2">Histidine kinase</fullName>
    </submittedName>
</protein>
<organism evidence="2 3">
    <name type="scientific">Clostridium butyricum</name>
    <dbReference type="NCBI Taxonomy" id="1492"/>
    <lineage>
        <taxon>Bacteria</taxon>
        <taxon>Bacillati</taxon>
        <taxon>Bacillota</taxon>
        <taxon>Clostridia</taxon>
        <taxon>Eubacteriales</taxon>
        <taxon>Clostridiaceae</taxon>
        <taxon>Clostridium</taxon>
    </lineage>
</organism>
<reference evidence="2 3" key="1">
    <citation type="submission" date="2019-07" db="EMBL/GenBank/DDBJ databases">
        <title>Whole genome shotgun sequence of Clostridium butyricum NBRC 3858.</title>
        <authorList>
            <person name="Hosoyama A."/>
            <person name="Uohara A."/>
            <person name="Ohji S."/>
            <person name="Ichikawa N."/>
        </authorList>
    </citation>
    <scope>NUCLEOTIDE SEQUENCE [LARGE SCALE GENOMIC DNA]</scope>
    <source>
        <strain evidence="2 3">NBRC 3858</strain>
    </source>
</reference>
<dbReference type="InterPro" id="IPR036890">
    <property type="entry name" value="HATPase_C_sf"/>
</dbReference>
<dbReference type="Proteomes" id="UP000321089">
    <property type="component" value="Unassembled WGS sequence"/>
</dbReference>
<evidence type="ECO:0000313" key="3">
    <source>
        <dbReference type="Proteomes" id="UP000321089"/>
    </source>
</evidence>
<dbReference type="CDD" id="cd16936">
    <property type="entry name" value="HATPase_RsbW-like"/>
    <property type="match status" value="1"/>
</dbReference>
<keyword evidence="2" id="KW-0418">Kinase</keyword>
<accession>A0A512TRX5</accession>
<evidence type="ECO:0000259" key="1">
    <source>
        <dbReference type="Pfam" id="PF13581"/>
    </source>
</evidence>
<proteinExistence type="predicted"/>
<dbReference type="Pfam" id="PF13581">
    <property type="entry name" value="HATPase_c_2"/>
    <property type="match status" value="1"/>
</dbReference>
<evidence type="ECO:0000313" key="2">
    <source>
        <dbReference type="EMBL" id="GEQ23020.1"/>
    </source>
</evidence>
<gene>
    <name evidence="2" type="ORF">CBU02nite_35260</name>
</gene>